<reference evidence="4 5" key="1">
    <citation type="journal article" date="2018" name="Front. Microbiol.">
        <title>Genomic and genetic insights into a cosmopolitan fungus, Paecilomyces variotii (Eurotiales).</title>
        <authorList>
            <person name="Urquhart A.S."/>
            <person name="Mondo S.J."/>
            <person name="Makela M.R."/>
            <person name="Hane J.K."/>
            <person name="Wiebenga A."/>
            <person name="He G."/>
            <person name="Mihaltcheva S."/>
            <person name="Pangilinan J."/>
            <person name="Lipzen A."/>
            <person name="Barry K."/>
            <person name="de Vries R.P."/>
            <person name="Grigoriev I.V."/>
            <person name="Idnurm A."/>
        </authorList>
    </citation>
    <scope>NUCLEOTIDE SEQUENCE [LARGE SCALE GENOMIC DNA]</scope>
    <source>
        <strain evidence="4 5">CBS 101075</strain>
    </source>
</reference>
<dbReference type="Proteomes" id="UP000283841">
    <property type="component" value="Unassembled WGS sequence"/>
</dbReference>
<dbReference type="EMBL" id="RCNU01000004">
    <property type="protein sequence ID" value="RWQ96348.1"/>
    <property type="molecule type" value="Genomic_DNA"/>
</dbReference>
<feature type="transmembrane region" description="Helical" evidence="3">
    <location>
        <begin position="203"/>
        <end position="225"/>
    </location>
</feature>
<dbReference type="AlphaFoldDB" id="A0A443HWZ5"/>
<name>A0A443HWZ5_BYSSP</name>
<keyword evidence="3" id="KW-0812">Transmembrane</keyword>
<evidence type="ECO:0000313" key="5">
    <source>
        <dbReference type="Proteomes" id="UP000283841"/>
    </source>
</evidence>
<protein>
    <recommendedName>
        <fullName evidence="6">Integral membrane protein</fullName>
    </recommendedName>
</protein>
<keyword evidence="1" id="KW-0175">Coiled coil</keyword>
<comment type="caution">
    <text evidence="4">The sequence shown here is derived from an EMBL/GenBank/DDBJ whole genome shotgun (WGS) entry which is preliminary data.</text>
</comment>
<accession>A0A443HWZ5</accession>
<dbReference type="GeneID" id="39599735"/>
<proteinExistence type="predicted"/>
<keyword evidence="3" id="KW-1133">Transmembrane helix</keyword>
<feature type="transmembrane region" description="Helical" evidence="3">
    <location>
        <begin position="93"/>
        <end position="113"/>
    </location>
</feature>
<organism evidence="4 5">
    <name type="scientific">Byssochlamys spectabilis</name>
    <name type="common">Paecilomyces variotii</name>
    <dbReference type="NCBI Taxonomy" id="264951"/>
    <lineage>
        <taxon>Eukaryota</taxon>
        <taxon>Fungi</taxon>
        <taxon>Dikarya</taxon>
        <taxon>Ascomycota</taxon>
        <taxon>Pezizomycotina</taxon>
        <taxon>Eurotiomycetes</taxon>
        <taxon>Eurotiomycetidae</taxon>
        <taxon>Eurotiales</taxon>
        <taxon>Thermoascaceae</taxon>
        <taxon>Paecilomyces</taxon>
    </lineage>
</organism>
<dbReference type="STRING" id="264951.A0A443HWZ5"/>
<feature type="transmembrane region" description="Helical" evidence="3">
    <location>
        <begin position="295"/>
        <end position="312"/>
    </location>
</feature>
<feature type="region of interest" description="Disordered" evidence="2">
    <location>
        <begin position="1"/>
        <end position="56"/>
    </location>
</feature>
<sequence>MEGRNGGTDPETAVPSESSAELLTETPLSCLSTVDQRPNSEIDDEAKPSPLTPSIEAQKSSGYLLDHKAIFTRTKRGSYGLSPTHQRKLRNNLLLGVGFLELGNCGDFAANVWNTTPVPHFATALMAIGGTVALFTSIFAFRDLGRSWMNIRFLREEREFLRSRKQTTIQQDEEKLEMLTQEDLDSWLSIDFRELGSEFVDRFMMDLLLGTSAVIVAVGTFLAIGGTNKSVYHASNLLSGYIGNAPGVVFGLLNATWTGYLCARLHRHAKAVTREALPATVKLRMTDRFHMMQRHHALSGISSLVGGAAGMVTATMWWGYVVLIPCIVSQILCNYIWRKTIGYDRFIVQTSHGIEDTPVLKKLEDIVAINQLLLKDPNQAIPGLILNPESMDSFLQFIFDHDLFDDFCLYLLKHADWRALFYPESQPEAEFSISPRELLDADERALSRTMELAKRFIIQESPLHFEYMERFLLEMAGCYVYSRHYSGGRTAH</sequence>
<keyword evidence="5" id="KW-1185">Reference proteome</keyword>
<feature type="transmembrane region" description="Helical" evidence="3">
    <location>
        <begin position="245"/>
        <end position="263"/>
    </location>
</feature>
<evidence type="ECO:0000256" key="1">
    <source>
        <dbReference type="SAM" id="Coils"/>
    </source>
</evidence>
<gene>
    <name evidence="4" type="ORF">C8Q69DRAFT_464918</name>
</gene>
<evidence type="ECO:0000256" key="2">
    <source>
        <dbReference type="SAM" id="MobiDB-lite"/>
    </source>
</evidence>
<feature type="coiled-coil region" evidence="1">
    <location>
        <begin position="151"/>
        <end position="182"/>
    </location>
</feature>
<dbReference type="RefSeq" id="XP_028485993.1">
    <property type="nucleotide sequence ID" value="XM_028630458.1"/>
</dbReference>
<feature type="compositionally biased region" description="Polar residues" evidence="2">
    <location>
        <begin position="15"/>
        <end position="39"/>
    </location>
</feature>
<feature type="transmembrane region" description="Helical" evidence="3">
    <location>
        <begin position="119"/>
        <end position="141"/>
    </location>
</feature>
<keyword evidence="3" id="KW-0472">Membrane</keyword>
<evidence type="ECO:0008006" key="6">
    <source>
        <dbReference type="Google" id="ProtNLM"/>
    </source>
</evidence>
<dbReference type="VEuPathDB" id="FungiDB:C8Q69DRAFT_464918"/>
<evidence type="ECO:0000256" key="3">
    <source>
        <dbReference type="SAM" id="Phobius"/>
    </source>
</evidence>
<evidence type="ECO:0000313" key="4">
    <source>
        <dbReference type="EMBL" id="RWQ96348.1"/>
    </source>
</evidence>